<proteinExistence type="predicted"/>
<dbReference type="CDD" id="cd03820">
    <property type="entry name" value="GT4_AmsD-like"/>
    <property type="match status" value="1"/>
</dbReference>
<evidence type="ECO:0000259" key="2">
    <source>
        <dbReference type="Pfam" id="PF13477"/>
    </source>
</evidence>
<feature type="domain" description="Glycosyl transferase family 1" evidence="1">
    <location>
        <begin position="186"/>
        <end position="340"/>
    </location>
</feature>
<dbReference type="SUPFAM" id="SSF53756">
    <property type="entry name" value="UDP-Glycosyltransferase/glycogen phosphorylase"/>
    <property type="match status" value="1"/>
</dbReference>
<dbReference type="Gene3D" id="3.40.50.2000">
    <property type="entry name" value="Glycogen Phosphorylase B"/>
    <property type="match status" value="2"/>
</dbReference>
<comment type="caution">
    <text evidence="3">The sequence shown here is derived from an EMBL/GenBank/DDBJ whole genome shotgun (WGS) entry which is preliminary data.</text>
</comment>
<dbReference type="PANTHER" id="PTHR12526:SF630">
    <property type="entry name" value="GLYCOSYLTRANSFERASE"/>
    <property type="match status" value="1"/>
</dbReference>
<reference evidence="3 4" key="1">
    <citation type="submission" date="2016-11" db="EMBL/GenBank/DDBJ databases">
        <title>Whole genomes of Flavobacteriaceae.</title>
        <authorList>
            <person name="Stine C."/>
            <person name="Li C."/>
            <person name="Tadesse D."/>
        </authorList>
    </citation>
    <scope>NUCLEOTIDE SEQUENCE [LARGE SCALE GENOMIC DNA]</scope>
    <source>
        <strain evidence="3 4">CCUG 59446</strain>
    </source>
</reference>
<evidence type="ECO:0000259" key="1">
    <source>
        <dbReference type="Pfam" id="PF00534"/>
    </source>
</evidence>
<dbReference type="InterPro" id="IPR001296">
    <property type="entry name" value="Glyco_trans_1"/>
</dbReference>
<dbReference type="InterPro" id="IPR028098">
    <property type="entry name" value="Glyco_trans_4-like_N"/>
</dbReference>
<protein>
    <submittedName>
        <fullName evidence="3">Uncharacterized protein</fullName>
    </submittedName>
</protein>
<sequence length="361" mass="41199">MKLLYIVPTIKNADGVARVLSVKANYFIEHFNYEVHILSQNENDELPFYDFNSNVVFHSIELKGNAFKFLKSYQKQINQKIQEINPNVILVADNGLKGFVLPFLIRTKISIILECHSSKFIEEKQQKSGFLSKLVSRIKYRFKDFGAQNFTQVVVLSNENSNEWNAKNVVVIPNPSWVKTEETASLQNKKVIAVARNSYEKGLDRLLPIWAKVNEKHSDWVLDIYTNETDSLKKEIIRLGLSSGVNFFPFQKSIESIYLEASIYVITSRFEAFSMTLIEAMSFGLPCIAYDGSAGPRSIINNETNGFLVPDGNIALFAEKISVLIENENLRKQLGSNAKESMQLYEIDAVMEKWKKLLESL</sequence>
<evidence type="ECO:0000313" key="4">
    <source>
        <dbReference type="Proteomes" id="UP000198336"/>
    </source>
</evidence>
<dbReference type="PANTHER" id="PTHR12526">
    <property type="entry name" value="GLYCOSYLTRANSFERASE"/>
    <property type="match status" value="1"/>
</dbReference>
<name>A0A226HSX6_9FLAO</name>
<feature type="domain" description="Glycosyltransferase subfamily 4-like N-terminal" evidence="2">
    <location>
        <begin position="29"/>
        <end position="137"/>
    </location>
</feature>
<dbReference type="EMBL" id="MUHA01000026">
    <property type="protein sequence ID" value="OXA97399.1"/>
    <property type="molecule type" value="Genomic_DNA"/>
</dbReference>
<evidence type="ECO:0000313" key="3">
    <source>
        <dbReference type="EMBL" id="OXA97399.1"/>
    </source>
</evidence>
<dbReference type="RefSeq" id="WP_089055455.1">
    <property type="nucleotide sequence ID" value="NZ_MUHA01000026.1"/>
</dbReference>
<keyword evidence="4" id="KW-1185">Reference proteome</keyword>
<organism evidence="3 4">
    <name type="scientific">Flavobacterium oncorhynchi</name>
    <dbReference type="NCBI Taxonomy" id="728056"/>
    <lineage>
        <taxon>Bacteria</taxon>
        <taxon>Pseudomonadati</taxon>
        <taxon>Bacteroidota</taxon>
        <taxon>Flavobacteriia</taxon>
        <taxon>Flavobacteriales</taxon>
        <taxon>Flavobacteriaceae</taxon>
        <taxon>Flavobacterium</taxon>
    </lineage>
</organism>
<dbReference type="Proteomes" id="UP000198336">
    <property type="component" value="Unassembled WGS sequence"/>
</dbReference>
<dbReference type="AlphaFoldDB" id="A0A226HSX6"/>
<dbReference type="Pfam" id="PF13477">
    <property type="entry name" value="Glyco_trans_4_2"/>
    <property type="match status" value="1"/>
</dbReference>
<accession>A0A226HSX6</accession>
<dbReference type="GO" id="GO:0016757">
    <property type="term" value="F:glycosyltransferase activity"/>
    <property type="evidence" value="ECO:0007669"/>
    <property type="project" value="InterPro"/>
</dbReference>
<gene>
    <name evidence="3" type="ORF">B0A75_16945</name>
</gene>
<dbReference type="Pfam" id="PF00534">
    <property type="entry name" value="Glycos_transf_1"/>
    <property type="match status" value="1"/>
</dbReference>